<protein>
    <recommendedName>
        <fullName evidence="4">Pilus assembly protein</fullName>
    </recommendedName>
</protein>
<dbReference type="EMBL" id="CP029425">
    <property type="protein sequence ID" value="AWL98208.1"/>
    <property type="molecule type" value="Genomic_DNA"/>
</dbReference>
<dbReference type="KEGG" id="bot:CIT37_22550"/>
<dbReference type="Proteomes" id="UP000215703">
    <property type="component" value="Chromosome"/>
</dbReference>
<dbReference type="RefSeq" id="WP_049806641.1">
    <property type="nucleotide sequence ID" value="NZ_CP029425.2"/>
</dbReference>
<accession>A0A2U8PKG3</accession>
<dbReference type="AlphaFoldDB" id="A0A2U8PKG3"/>
<proteinExistence type="predicted"/>
<reference evidence="2 3" key="2">
    <citation type="journal article" date="2017" name="Syst. Appl. Microbiol.">
        <title>Soybeans inoculated with root zone soils of Canadian native legumes harbour diverse and novel Bradyrhizobium spp. that possess agricultural potential.</title>
        <authorList>
            <person name="Bromfield E.S.P."/>
            <person name="Cloutier S."/>
            <person name="Tambong J.T."/>
            <person name="Tran Thi T.V."/>
        </authorList>
    </citation>
    <scope>NUCLEOTIDE SEQUENCE [LARGE SCALE GENOMIC DNA]</scope>
    <source>
        <strain evidence="2 3">OO99</strain>
    </source>
</reference>
<evidence type="ECO:0008006" key="4">
    <source>
        <dbReference type="Google" id="ProtNLM"/>
    </source>
</evidence>
<name>A0A2U8PKG3_9BRAD</name>
<evidence type="ECO:0000313" key="3">
    <source>
        <dbReference type="Proteomes" id="UP000215703"/>
    </source>
</evidence>
<keyword evidence="1" id="KW-0812">Transmembrane</keyword>
<gene>
    <name evidence="2" type="ORF">CIT37_22550</name>
</gene>
<evidence type="ECO:0000313" key="2">
    <source>
        <dbReference type="EMBL" id="AWL98208.1"/>
    </source>
</evidence>
<keyword evidence="1" id="KW-0472">Membrane</keyword>
<evidence type="ECO:0000256" key="1">
    <source>
        <dbReference type="SAM" id="Phobius"/>
    </source>
</evidence>
<dbReference type="GeneID" id="92965405"/>
<keyword evidence="1" id="KW-1133">Transmembrane helix</keyword>
<feature type="transmembrane region" description="Helical" evidence="1">
    <location>
        <begin position="20"/>
        <end position="45"/>
    </location>
</feature>
<reference evidence="2 3" key="1">
    <citation type="journal article" date="2014" name="Int. J. Syst. Evol. Microbiol.">
        <title>Bradyrhizobium ottawaense sp. nov., a symbiotic nitrogen fixing bacterium from root nodules of soybeans in Canada.</title>
        <authorList>
            <person name="Yu X."/>
            <person name="Cloutier S."/>
            <person name="Tambong J.T."/>
            <person name="Bromfield E.S."/>
        </authorList>
    </citation>
    <scope>NUCLEOTIDE SEQUENCE [LARGE SCALE GENOMIC DNA]</scope>
    <source>
        <strain evidence="2 3">OO99</strain>
    </source>
</reference>
<sequence>MSRKKSFIGDQGGAVAFETLIVYPVLVAFLLMPLADLAAAGFQFISAWSALRSFGQYVQYANPLAPDGTVSWKTGLQTTVAGHAISNLQVLCGDAGATCSPGNLASPKYITFSTTITLAPIVWRGVLCPTTCTYTLPYSERFQ</sequence>
<organism evidence="2 3">
    <name type="scientific">Bradyrhizobium ottawaense</name>
    <dbReference type="NCBI Taxonomy" id="931866"/>
    <lineage>
        <taxon>Bacteria</taxon>
        <taxon>Pseudomonadati</taxon>
        <taxon>Pseudomonadota</taxon>
        <taxon>Alphaproteobacteria</taxon>
        <taxon>Hyphomicrobiales</taxon>
        <taxon>Nitrobacteraceae</taxon>
        <taxon>Bradyrhizobium</taxon>
    </lineage>
</organism>